<sequence length="215" mass="23033">MTAIAQAQPEPQSPLDLALEYNRSGWPVFPCRNQPEDVIDPVTGEVETRGAKTPLTPNGLNAATDNAPLIGRMWARYPSAMIGIPTGDKIGAWVLDIDVPPGHEDGRLWLADMEAIHGSLPETRTATTASGGKHYYWKYSSEVKNRASIGPGADLRGSGGYVIAPGSVLADGRCYTWDNDAPIAEAPDWLMQLVTPRQASPVATTPSASRVTPRS</sequence>
<dbReference type="InterPro" id="IPR051620">
    <property type="entry name" value="ORF904-like_C"/>
</dbReference>
<dbReference type="PANTHER" id="PTHR35372">
    <property type="entry name" value="ATP BINDING PROTEIN-RELATED"/>
    <property type="match status" value="1"/>
</dbReference>
<evidence type="ECO:0000313" key="4">
    <source>
        <dbReference type="Proteomes" id="UP000574761"/>
    </source>
</evidence>
<evidence type="ECO:0000256" key="1">
    <source>
        <dbReference type="ARBA" id="ARBA00022801"/>
    </source>
</evidence>
<dbReference type="Proteomes" id="UP000574761">
    <property type="component" value="Unassembled WGS sequence"/>
</dbReference>
<feature type="domain" description="DNA primase/polymerase bifunctional N-terminal" evidence="2">
    <location>
        <begin position="18"/>
        <end position="190"/>
    </location>
</feature>
<organism evidence="3 4">
    <name type="scientific">Mycoplana azooxidifex</name>
    <dbReference type="NCBI Taxonomy" id="1636188"/>
    <lineage>
        <taxon>Bacteria</taxon>
        <taxon>Pseudomonadati</taxon>
        <taxon>Pseudomonadota</taxon>
        <taxon>Alphaproteobacteria</taxon>
        <taxon>Hyphomicrobiales</taxon>
        <taxon>Rhizobiaceae</taxon>
        <taxon>Mycoplana</taxon>
    </lineage>
</organism>
<name>A0A7W6DFJ9_9HYPH</name>
<dbReference type="AlphaFoldDB" id="A0A7W6DFJ9"/>
<evidence type="ECO:0000259" key="2">
    <source>
        <dbReference type="SMART" id="SM00943"/>
    </source>
</evidence>
<gene>
    <name evidence="3" type="ORF">GGQ64_004133</name>
</gene>
<dbReference type="PANTHER" id="PTHR35372:SF2">
    <property type="entry name" value="SF3 HELICASE DOMAIN-CONTAINING PROTEIN"/>
    <property type="match status" value="1"/>
</dbReference>
<dbReference type="EMBL" id="JACIEE010000008">
    <property type="protein sequence ID" value="MBB3978898.1"/>
    <property type="molecule type" value="Genomic_DNA"/>
</dbReference>
<dbReference type="Pfam" id="PF09250">
    <property type="entry name" value="Prim-Pol"/>
    <property type="match status" value="1"/>
</dbReference>
<dbReference type="SUPFAM" id="SSF56747">
    <property type="entry name" value="Prim-pol domain"/>
    <property type="match status" value="1"/>
</dbReference>
<keyword evidence="4" id="KW-1185">Reference proteome</keyword>
<protein>
    <recommendedName>
        <fullName evidence="2">DNA primase/polymerase bifunctional N-terminal domain-containing protein</fullName>
    </recommendedName>
</protein>
<dbReference type="CDD" id="cd04859">
    <property type="entry name" value="Prim_Pol"/>
    <property type="match status" value="1"/>
</dbReference>
<keyword evidence="1" id="KW-0378">Hydrolase</keyword>
<proteinExistence type="predicted"/>
<evidence type="ECO:0000313" key="3">
    <source>
        <dbReference type="EMBL" id="MBB3978898.1"/>
    </source>
</evidence>
<dbReference type="RefSeq" id="WP_183807140.1">
    <property type="nucleotide sequence ID" value="NZ_JACIEE010000008.1"/>
</dbReference>
<accession>A0A7W6DFJ9</accession>
<dbReference type="InterPro" id="IPR015330">
    <property type="entry name" value="DNA_primase/pol_bifunc_N"/>
</dbReference>
<reference evidence="3 4" key="1">
    <citation type="submission" date="2020-08" db="EMBL/GenBank/DDBJ databases">
        <title>Genomic Encyclopedia of Type Strains, Phase IV (KMG-IV): sequencing the most valuable type-strain genomes for metagenomic binning, comparative biology and taxonomic classification.</title>
        <authorList>
            <person name="Goeker M."/>
        </authorList>
    </citation>
    <scope>NUCLEOTIDE SEQUENCE [LARGE SCALE GENOMIC DNA]</scope>
    <source>
        <strain evidence="3 4">DSM 100211</strain>
    </source>
</reference>
<dbReference type="GO" id="GO:0016787">
    <property type="term" value="F:hydrolase activity"/>
    <property type="evidence" value="ECO:0007669"/>
    <property type="project" value="UniProtKB-KW"/>
</dbReference>
<dbReference type="SMART" id="SM00943">
    <property type="entry name" value="Prim-Pol"/>
    <property type="match status" value="1"/>
</dbReference>
<comment type="caution">
    <text evidence="3">The sequence shown here is derived from an EMBL/GenBank/DDBJ whole genome shotgun (WGS) entry which is preliminary data.</text>
</comment>